<dbReference type="EMBL" id="CM042891">
    <property type="protein sequence ID" value="KAI4302784.1"/>
    <property type="molecule type" value="Genomic_DNA"/>
</dbReference>
<reference evidence="2" key="1">
    <citation type="journal article" date="2023" name="Front. Plant Sci.">
        <title>Chromosomal-level genome assembly of Melastoma candidum provides insights into trichome evolution.</title>
        <authorList>
            <person name="Zhong Y."/>
            <person name="Wu W."/>
            <person name="Sun C."/>
            <person name="Zou P."/>
            <person name="Liu Y."/>
            <person name="Dai S."/>
            <person name="Zhou R."/>
        </authorList>
    </citation>
    <scope>NUCLEOTIDE SEQUENCE [LARGE SCALE GENOMIC DNA]</scope>
</reference>
<protein>
    <submittedName>
        <fullName evidence="1">Uncharacterized protein</fullName>
    </submittedName>
</protein>
<evidence type="ECO:0000313" key="2">
    <source>
        <dbReference type="Proteomes" id="UP001057402"/>
    </source>
</evidence>
<evidence type="ECO:0000313" key="1">
    <source>
        <dbReference type="EMBL" id="KAI4302784.1"/>
    </source>
</evidence>
<gene>
    <name evidence="1" type="ORF">MLD38_038491</name>
</gene>
<sequence length="154" mass="17121">MKFFALSKTITGKKGLEFAEDNEVDVVSCVLPMVIGPFVCPFVPASVYLAASLFFATYIEDAVDTHIFLMENPDVKGRYMCRSIGLSAYDLADFLATAYPDFNIPITDKIKETKDYKGRSLSTKKLLDAGFKYRHGVKGMYSGLVKSGKERGFL</sequence>
<dbReference type="Proteomes" id="UP001057402">
    <property type="component" value="Chromosome 12"/>
</dbReference>
<name>A0ACB9KZS8_9MYRT</name>
<keyword evidence="2" id="KW-1185">Reference proteome</keyword>
<accession>A0ACB9KZS8</accession>
<comment type="caution">
    <text evidence="1">The sequence shown here is derived from an EMBL/GenBank/DDBJ whole genome shotgun (WGS) entry which is preliminary data.</text>
</comment>
<proteinExistence type="predicted"/>
<organism evidence="1 2">
    <name type="scientific">Melastoma candidum</name>
    <dbReference type="NCBI Taxonomy" id="119954"/>
    <lineage>
        <taxon>Eukaryota</taxon>
        <taxon>Viridiplantae</taxon>
        <taxon>Streptophyta</taxon>
        <taxon>Embryophyta</taxon>
        <taxon>Tracheophyta</taxon>
        <taxon>Spermatophyta</taxon>
        <taxon>Magnoliopsida</taxon>
        <taxon>eudicotyledons</taxon>
        <taxon>Gunneridae</taxon>
        <taxon>Pentapetalae</taxon>
        <taxon>rosids</taxon>
        <taxon>malvids</taxon>
        <taxon>Myrtales</taxon>
        <taxon>Melastomataceae</taxon>
        <taxon>Melastomatoideae</taxon>
        <taxon>Melastomateae</taxon>
        <taxon>Melastoma</taxon>
    </lineage>
</organism>